<comment type="similarity">
    <text evidence="10">Belongs to the ApbE family.</text>
</comment>
<comment type="catalytic activity">
    <reaction evidence="9 10">
        <text>L-threonyl-[protein] + FAD = FMN-L-threonyl-[protein] + AMP + H(+)</text>
        <dbReference type="Rhea" id="RHEA:36847"/>
        <dbReference type="Rhea" id="RHEA-COMP:11060"/>
        <dbReference type="Rhea" id="RHEA-COMP:11061"/>
        <dbReference type="ChEBI" id="CHEBI:15378"/>
        <dbReference type="ChEBI" id="CHEBI:30013"/>
        <dbReference type="ChEBI" id="CHEBI:57692"/>
        <dbReference type="ChEBI" id="CHEBI:74257"/>
        <dbReference type="ChEBI" id="CHEBI:456215"/>
        <dbReference type="EC" id="2.7.1.180"/>
    </reaction>
</comment>
<evidence type="ECO:0000256" key="9">
    <source>
        <dbReference type="ARBA" id="ARBA00048540"/>
    </source>
</evidence>
<keyword evidence="7 10" id="KW-0460">Magnesium</keyword>
<comment type="cofactor">
    <cofactor evidence="11">
        <name>Mg(2+)</name>
        <dbReference type="ChEBI" id="CHEBI:18420"/>
    </cofactor>
    <cofactor evidence="11">
        <name>Mn(2+)</name>
        <dbReference type="ChEBI" id="CHEBI:29035"/>
    </cofactor>
    <text evidence="11">Magnesium. Can also use manganese.</text>
</comment>
<dbReference type="InterPro" id="IPR003374">
    <property type="entry name" value="ApbE-like_sf"/>
</dbReference>
<feature type="binding site" evidence="11">
    <location>
        <position position="153"/>
    </location>
    <ligand>
        <name>Mg(2+)</name>
        <dbReference type="ChEBI" id="CHEBI:18420"/>
    </ligand>
</feature>
<dbReference type="Proteomes" id="UP000050482">
    <property type="component" value="Unassembled WGS sequence"/>
</dbReference>
<gene>
    <name evidence="12" type="ORF">AN477_06365</name>
</gene>
<dbReference type="PANTHER" id="PTHR30040:SF2">
    <property type="entry name" value="FAD:PROTEIN FMN TRANSFERASE"/>
    <property type="match status" value="1"/>
</dbReference>
<proteinExistence type="inferred from homology"/>
<evidence type="ECO:0000256" key="6">
    <source>
        <dbReference type="ARBA" id="ARBA00022827"/>
    </source>
</evidence>
<dbReference type="GO" id="GO:0046872">
    <property type="term" value="F:metal ion binding"/>
    <property type="evidence" value="ECO:0007669"/>
    <property type="project" value="UniProtKB-UniRule"/>
</dbReference>
<evidence type="ECO:0000256" key="8">
    <source>
        <dbReference type="ARBA" id="ARBA00031306"/>
    </source>
</evidence>
<keyword evidence="4 10" id="KW-0808">Transferase</keyword>
<dbReference type="EC" id="2.7.1.180" evidence="1 10"/>
<dbReference type="AlphaFoldDB" id="A0A0P9EMJ8"/>
<evidence type="ECO:0000256" key="4">
    <source>
        <dbReference type="ARBA" id="ARBA00022679"/>
    </source>
</evidence>
<keyword evidence="6 10" id="KW-0274">FAD</keyword>
<evidence type="ECO:0000256" key="11">
    <source>
        <dbReference type="PIRSR" id="PIRSR006268-2"/>
    </source>
</evidence>
<protein>
    <recommendedName>
        <fullName evidence="2 10">FAD:protein FMN transferase</fullName>
        <ecNumber evidence="1 10">2.7.1.180</ecNumber>
    </recommendedName>
    <alternativeName>
        <fullName evidence="8 10">Flavin transferase</fullName>
    </alternativeName>
</protein>
<evidence type="ECO:0000256" key="1">
    <source>
        <dbReference type="ARBA" id="ARBA00011955"/>
    </source>
</evidence>
<dbReference type="PANTHER" id="PTHR30040">
    <property type="entry name" value="THIAMINE BIOSYNTHESIS LIPOPROTEIN APBE"/>
    <property type="match status" value="1"/>
</dbReference>
<evidence type="ECO:0000256" key="7">
    <source>
        <dbReference type="ARBA" id="ARBA00022842"/>
    </source>
</evidence>
<evidence type="ECO:0000256" key="2">
    <source>
        <dbReference type="ARBA" id="ARBA00016337"/>
    </source>
</evidence>
<dbReference type="Pfam" id="PF02424">
    <property type="entry name" value="ApbE"/>
    <property type="match status" value="1"/>
</dbReference>
<dbReference type="PATRIC" id="fig|471514.4.peg.4251"/>
<keyword evidence="3 10" id="KW-0285">Flavoprotein</keyword>
<name>A0A0P9EMJ8_9BACL</name>
<keyword evidence="5 10" id="KW-0479">Metal-binding</keyword>
<evidence type="ECO:0000313" key="13">
    <source>
        <dbReference type="Proteomes" id="UP000050482"/>
    </source>
</evidence>
<evidence type="ECO:0000256" key="3">
    <source>
        <dbReference type="ARBA" id="ARBA00022630"/>
    </source>
</evidence>
<sequence>MGTNVEVALVTEAHHRQIDVTDALRAVKEQILTLEQKLSRFHPDSEVSRINQQPGRFVPVSEAVICVVELALESYRVSNGLFCPWVGGIMEGLGYNVSFEQIGKGSPLLSRTVKTAIPPSKWVFFSNERPPLHVQRSSGLVSVDPGFCLDLGGIAKGWIVEQTVNELVSRGFHNFVVSAGGDMVCRGSHPDGPWTVGIENPWDDREHLFTLDVENLALATSGTYRRRWHSQEGEVHHLIDPRTGRPSTSDIVSCSMLSTRLTGAEVLAKTVLLLGQEQGERWVRDYPHRGFVLITRDKEVVHAWNSSTNAKSLP</sequence>
<evidence type="ECO:0000256" key="10">
    <source>
        <dbReference type="PIRNR" id="PIRNR006268"/>
    </source>
</evidence>
<organism evidence="12 13">
    <name type="scientific">Alicyclobacillus ferrooxydans</name>
    <dbReference type="NCBI Taxonomy" id="471514"/>
    <lineage>
        <taxon>Bacteria</taxon>
        <taxon>Bacillati</taxon>
        <taxon>Bacillota</taxon>
        <taxon>Bacilli</taxon>
        <taxon>Bacillales</taxon>
        <taxon>Alicyclobacillaceae</taxon>
        <taxon>Alicyclobacillus</taxon>
    </lineage>
</organism>
<dbReference type="PIRSF" id="PIRSF006268">
    <property type="entry name" value="ApbE"/>
    <property type="match status" value="1"/>
</dbReference>
<dbReference type="Gene3D" id="3.10.520.10">
    <property type="entry name" value="ApbE-like domains"/>
    <property type="match status" value="1"/>
</dbReference>
<accession>A0A0P9EMJ8</accession>
<dbReference type="STRING" id="471514.AN477_06365"/>
<dbReference type="EMBL" id="LJCO01000030">
    <property type="protein sequence ID" value="KPV44612.1"/>
    <property type="molecule type" value="Genomic_DNA"/>
</dbReference>
<dbReference type="SUPFAM" id="SSF143631">
    <property type="entry name" value="ApbE-like"/>
    <property type="match status" value="1"/>
</dbReference>
<evidence type="ECO:0000256" key="5">
    <source>
        <dbReference type="ARBA" id="ARBA00022723"/>
    </source>
</evidence>
<dbReference type="InterPro" id="IPR024932">
    <property type="entry name" value="ApbE"/>
</dbReference>
<keyword evidence="13" id="KW-1185">Reference proteome</keyword>
<reference evidence="12 13" key="1">
    <citation type="submission" date="2015-09" db="EMBL/GenBank/DDBJ databases">
        <title>Draft genome sequence of Alicyclobacillus ferrooxydans DSM 22381.</title>
        <authorList>
            <person name="Hemp J."/>
        </authorList>
    </citation>
    <scope>NUCLEOTIDE SEQUENCE [LARGE SCALE GENOMIC DNA]</scope>
    <source>
        <strain evidence="12 13">TC-34</strain>
    </source>
</reference>
<evidence type="ECO:0000313" key="12">
    <source>
        <dbReference type="EMBL" id="KPV44612.1"/>
    </source>
</evidence>
<comment type="caution">
    <text evidence="12">The sequence shown here is derived from an EMBL/GenBank/DDBJ whole genome shotgun (WGS) entry which is preliminary data.</text>
</comment>
<dbReference type="GO" id="GO:0016740">
    <property type="term" value="F:transferase activity"/>
    <property type="evidence" value="ECO:0007669"/>
    <property type="project" value="UniProtKB-UniRule"/>
</dbReference>